<protein>
    <submittedName>
        <fullName evidence="3">Uncharacterized protein</fullName>
    </submittedName>
</protein>
<evidence type="ECO:0000313" key="4">
    <source>
        <dbReference type="Proteomes" id="UP001140172"/>
    </source>
</evidence>
<evidence type="ECO:0000256" key="2">
    <source>
        <dbReference type="SAM" id="SignalP"/>
    </source>
</evidence>
<feature type="compositionally biased region" description="Low complexity" evidence="1">
    <location>
        <begin position="237"/>
        <end position="248"/>
    </location>
</feature>
<proteinExistence type="predicted"/>
<gene>
    <name evidence="3" type="ORF">GGI15_003221</name>
</gene>
<feature type="chain" id="PRO_5040745927" evidence="2">
    <location>
        <begin position="22"/>
        <end position="392"/>
    </location>
</feature>
<feature type="compositionally biased region" description="Acidic residues" evidence="1">
    <location>
        <begin position="144"/>
        <end position="159"/>
    </location>
</feature>
<dbReference type="AlphaFoldDB" id="A0A9W8HAI5"/>
<accession>A0A9W8HAI5</accession>
<feature type="compositionally biased region" description="Low complexity" evidence="1">
    <location>
        <begin position="334"/>
        <end position="366"/>
    </location>
</feature>
<sequence length="392" mass="39912">MRCAAGIFLVGAIVHTGTVVARPVPQYGPQGMGNYGYPMGGQMMGGGGPMMGPYGMGNDQWGGPIYNNMAGGDESSHYRNGRARGQRYHAHAGVDEWPIPKNPYMNARWNKHSNHAQLYANDGQMGMGGPMMGPSSHNRIPMDEGADKDDADSDNDDDGDSSKSVSKDSASSAAATDNSGDIRVGGVNRMSASADGGNPLLGADASDTNTSINIAAMSNRILNVNAFDGASIKPTATASAQTSASSNTPLTSSTGPSRQTITRSLNPAKPTHKPESVDDNVDAQARVASLQRCSSARKVRSGAGTTCTAAAAAAASATTTPAAKKAAPAKKTAKTSATAASAKQPKTQTKSAAAAAAAATATASTTCSHVRAPANTSVPGKKEPSMKNIRGL</sequence>
<keyword evidence="4" id="KW-1185">Reference proteome</keyword>
<name>A0A9W8HAI5_9FUNG</name>
<reference evidence="3" key="1">
    <citation type="submission" date="2022-07" db="EMBL/GenBank/DDBJ databases">
        <title>Phylogenomic reconstructions and comparative analyses of Kickxellomycotina fungi.</title>
        <authorList>
            <person name="Reynolds N.K."/>
            <person name="Stajich J.E."/>
            <person name="Barry K."/>
            <person name="Grigoriev I.V."/>
            <person name="Crous P."/>
            <person name="Smith M.E."/>
        </authorList>
    </citation>
    <scope>NUCLEOTIDE SEQUENCE</scope>
    <source>
        <strain evidence="3">BCRC 34489</strain>
    </source>
</reference>
<keyword evidence="2" id="KW-0732">Signal</keyword>
<feature type="compositionally biased region" description="Polar residues" evidence="1">
    <location>
        <begin position="249"/>
        <end position="265"/>
    </location>
</feature>
<evidence type="ECO:0000313" key="3">
    <source>
        <dbReference type="EMBL" id="KAJ2781435.1"/>
    </source>
</evidence>
<organism evidence="3 4">
    <name type="scientific">Coemansia interrupta</name>
    <dbReference type="NCBI Taxonomy" id="1126814"/>
    <lineage>
        <taxon>Eukaryota</taxon>
        <taxon>Fungi</taxon>
        <taxon>Fungi incertae sedis</taxon>
        <taxon>Zoopagomycota</taxon>
        <taxon>Kickxellomycotina</taxon>
        <taxon>Kickxellomycetes</taxon>
        <taxon>Kickxellales</taxon>
        <taxon>Kickxellaceae</taxon>
        <taxon>Coemansia</taxon>
    </lineage>
</organism>
<feature type="region of interest" description="Disordered" evidence="1">
    <location>
        <begin position="237"/>
        <end position="279"/>
    </location>
</feature>
<feature type="signal peptide" evidence="2">
    <location>
        <begin position="1"/>
        <end position="21"/>
    </location>
</feature>
<feature type="region of interest" description="Disordered" evidence="1">
    <location>
        <begin position="318"/>
        <end position="392"/>
    </location>
</feature>
<feature type="region of interest" description="Disordered" evidence="1">
    <location>
        <begin position="120"/>
        <end position="190"/>
    </location>
</feature>
<evidence type="ECO:0000256" key="1">
    <source>
        <dbReference type="SAM" id="MobiDB-lite"/>
    </source>
</evidence>
<dbReference type="OrthoDB" id="5594109at2759"/>
<dbReference type="Proteomes" id="UP001140172">
    <property type="component" value="Unassembled WGS sequence"/>
</dbReference>
<feature type="compositionally biased region" description="Low complexity" evidence="1">
    <location>
        <begin position="162"/>
        <end position="181"/>
    </location>
</feature>
<dbReference type="EMBL" id="JANBUM010000210">
    <property type="protein sequence ID" value="KAJ2781435.1"/>
    <property type="molecule type" value="Genomic_DNA"/>
</dbReference>
<comment type="caution">
    <text evidence="3">The sequence shown here is derived from an EMBL/GenBank/DDBJ whole genome shotgun (WGS) entry which is preliminary data.</text>
</comment>